<dbReference type="EMBL" id="LBFC01000006">
    <property type="protein sequence ID" value="ONN27792.1"/>
    <property type="molecule type" value="Genomic_DNA"/>
</dbReference>
<keyword evidence="1" id="KW-0812">Transmembrane</keyword>
<keyword evidence="1" id="KW-0472">Membrane</keyword>
<sequence length="113" mass="12786">MKFFKRADIVLILIIVLFSVIFFPKVSKNSIFVVKVNGELYLKLTKPGAYKIKDNNGKVLSIVHFDGEKAWITDSTCPLKICEKTGKIDKGGKIICVPNKIVVESKEQELQTW</sequence>
<accession>A0ABX3IMS1</accession>
<dbReference type="Gene3D" id="2.60.320.10">
    <property type="entry name" value="N-utilization substance G protein NusG, insert domain"/>
    <property type="match status" value="1"/>
</dbReference>
<keyword evidence="1" id="KW-1133">Transmembrane helix</keyword>
<name>A0ABX3IMS1_9BACT</name>
<protein>
    <recommendedName>
        <fullName evidence="4">NusG domain-containing protein</fullName>
    </recommendedName>
</protein>
<evidence type="ECO:0000256" key="1">
    <source>
        <dbReference type="SAM" id="Phobius"/>
    </source>
</evidence>
<dbReference type="RefSeq" id="WP_075665426.1">
    <property type="nucleotide sequence ID" value="NZ_LBFC01000006.1"/>
</dbReference>
<evidence type="ECO:0000313" key="2">
    <source>
        <dbReference type="EMBL" id="ONN27792.1"/>
    </source>
</evidence>
<organism evidence="2 3">
    <name type="scientific">Thermosipho affectus</name>
    <dbReference type="NCBI Taxonomy" id="660294"/>
    <lineage>
        <taxon>Bacteria</taxon>
        <taxon>Thermotogati</taxon>
        <taxon>Thermotogota</taxon>
        <taxon>Thermotogae</taxon>
        <taxon>Thermotogales</taxon>
        <taxon>Fervidobacteriaceae</taxon>
        <taxon>Thermosipho</taxon>
    </lineage>
</organism>
<dbReference type="Pfam" id="PF07009">
    <property type="entry name" value="NusG_II"/>
    <property type="match status" value="1"/>
</dbReference>
<dbReference type="InterPro" id="IPR038690">
    <property type="entry name" value="NusG_2_sf"/>
</dbReference>
<keyword evidence="3" id="KW-1185">Reference proteome</keyword>
<reference evidence="2 3" key="1">
    <citation type="submission" date="2015-06" db="EMBL/GenBank/DDBJ databases">
        <title>Genome sequencing of Thermotogales isolates from hydrothermal vents.</title>
        <authorList>
            <person name="Haverkamp T.H."/>
            <person name="Kublanov I.V."/>
            <person name="Nesbo C.L."/>
        </authorList>
    </citation>
    <scope>NUCLEOTIDE SEQUENCE [LARGE SCALE GENOMIC DNA]</scope>
    <source>
        <strain evidence="3">ik275mar</strain>
    </source>
</reference>
<comment type="caution">
    <text evidence="2">The sequence shown here is derived from an EMBL/GenBank/DDBJ whole genome shotgun (WGS) entry which is preliminary data.</text>
</comment>
<proteinExistence type="predicted"/>
<dbReference type="Proteomes" id="UP000242616">
    <property type="component" value="Unassembled WGS sequence"/>
</dbReference>
<evidence type="ECO:0000313" key="3">
    <source>
        <dbReference type="Proteomes" id="UP000242616"/>
    </source>
</evidence>
<evidence type="ECO:0008006" key="4">
    <source>
        <dbReference type="Google" id="ProtNLM"/>
    </source>
</evidence>
<gene>
    <name evidence="2" type="ORF">XJ44_02155</name>
</gene>
<feature type="transmembrane region" description="Helical" evidence="1">
    <location>
        <begin position="7"/>
        <end position="24"/>
    </location>
</feature>